<dbReference type="OrthoDB" id="123228at2"/>
<accession>A0A3S1B6P1</accession>
<dbReference type="AlphaFoldDB" id="A0A3S1B6P1"/>
<reference evidence="1" key="1">
    <citation type="submission" date="2018-12" db="EMBL/GenBank/DDBJ databases">
        <authorList>
            <person name="Will S."/>
            <person name="Neumann-Schaal M."/>
            <person name="Henke P."/>
        </authorList>
    </citation>
    <scope>NUCLEOTIDE SEQUENCE</scope>
    <source>
        <strain evidence="1">PCC 7102</strain>
    </source>
</reference>
<name>A0A3S1B6P1_9CYAN</name>
<dbReference type="EMBL" id="RSCL01000007">
    <property type="protein sequence ID" value="RUT05996.1"/>
    <property type="molecule type" value="Genomic_DNA"/>
</dbReference>
<evidence type="ECO:0000313" key="2">
    <source>
        <dbReference type="Proteomes" id="UP000271624"/>
    </source>
</evidence>
<reference evidence="1" key="2">
    <citation type="journal article" date="2019" name="Genome Biol. Evol.">
        <title>Day and night: Metabolic profiles and evolutionary relationships of six axenic non-marine cyanobacteria.</title>
        <authorList>
            <person name="Will S.E."/>
            <person name="Henke P."/>
            <person name="Boedeker C."/>
            <person name="Huang S."/>
            <person name="Brinkmann H."/>
            <person name="Rohde M."/>
            <person name="Jarek M."/>
            <person name="Friedl T."/>
            <person name="Seufert S."/>
            <person name="Schumacher M."/>
            <person name="Overmann J."/>
            <person name="Neumann-Schaal M."/>
            <person name="Petersen J."/>
        </authorList>
    </citation>
    <scope>NUCLEOTIDE SEQUENCE [LARGE SCALE GENOMIC DNA]</scope>
    <source>
        <strain evidence="1">PCC 7102</strain>
    </source>
</reference>
<evidence type="ECO:0000313" key="1">
    <source>
        <dbReference type="EMBL" id="RUT05996.1"/>
    </source>
</evidence>
<sequence length="68" mass="7889">MTPIELYRKGFKALVDALGYADAIRFIRQFDSGSGDYTTERHQWLDSLTMDEILVDIEQRQSNDNFGE</sequence>
<organism evidence="1 2">
    <name type="scientific">Dulcicalothrix desertica PCC 7102</name>
    <dbReference type="NCBI Taxonomy" id="232991"/>
    <lineage>
        <taxon>Bacteria</taxon>
        <taxon>Bacillati</taxon>
        <taxon>Cyanobacteriota</taxon>
        <taxon>Cyanophyceae</taxon>
        <taxon>Nostocales</taxon>
        <taxon>Calotrichaceae</taxon>
        <taxon>Dulcicalothrix</taxon>
    </lineage>
</organism>
<gene>
    <name evidence="1" type="ORF">DSM106972_032020</name>
</gene>
<dbReference type="Proteomes" id="UP000271624">
    <property type="component" value="Unassembled WGS sequence"/>
</dbReference>
<comment type="caution">
    <text evidence="1">The sequence shown here is derived from an EMBL/GenBank/DDBJ whole genome shotgun (WGS) entry which is preliminary data.</text>
</comment>
<keyword evidence="2" id="KW-1185">Reference proteome</keyword>
<proteinExistence type="predicted"/>
<dbReference type="RefSeq" id="WP_127081689.1">
    <property type="nucleotide sequence ID" value="NZ_RSCL01000007.1"/>
</dbReference>
<protein>
    <submittedName>
        <fullName evidence="1">Uncharacterized protein</fullName>
    </submittedName>
</protein>